<name>A0A0E9QXF2_ANGAN</name>
<reference evidence="1" key="1">
    <citation type="submission" date="2014-11" db="EMBL/GenBank/DDBJ databases">
        <authorList>
            <person name="Amaro Gonzalez C."/>
        </authorList>
    </citation>
    <scope>NUCLEOTIDE SEQUENCE</scope>
</reference>
<protein>
    <submittedName>
        <fullName evidence="1">Uncharacterized protein</fullName>
    </submittedName>
</protein>
<reference evidence="1" key="2">
    <citation type="journal article" date="2015" name="Fish Shellfish Immunol.">
        <title>Early steps in the European eel (Anguilla anguilla)-Vibrio vulnificus interaction in the gills: Role of the RtxA13 toxin.</title>
        <authorList>
            <person name="Callol A."/>
            <person name="Pajuelo D."/>
            <person name="Ebbesson L."/>
            <person name="Teles M."/>
            <person name="MacKenzie S."/>
            <person name="Amaro C."/>
        </authorList>
    </citation>
    <scope>NUCLEOTIDE SEQUENCE</scope>
</reference>
<evidence type="ECO:0000313" key="1">
    <source>
        <dbReference type="EMBL" id="JAH20758.1"/>
    </source>
</evidence>
<accession>A0A0E9QXF2</accession>
<proteinExistence type="predicted"/>
<dbReference type="AlphaFoldDB" id="A0A0E9QXF2"/>
<organism evidence="1">
    <name type="scientific">Anguilla anguilla</name>
    <name type="common">European freshwater eel</name>
    <name type="synonym">Muraena anguilla</name>
    <dbReference type="NCBI Taxonomy" id="7936"/>
    <lineage>
        <taxon>Eukaryota</taxon>
        <taxon>Metazoa</taxon>
        <taxon>Chordata</taxon>
        <taxon>Craniata</taxon>
        <taxon>Vertebrata</taxon>
        <taxon>Euteleostomi</taxon>
        <taxon>Actinopterygii</taxon>
        <taxon>Neopterygii</taxon>
        <taxon>Teleostei</taxon>
        <taxon>Anguilliformes</taxon>
        <taxon>Anguillidae</taxon>
        <taxon>Anguilla</taxon>
    </lineage>
</organism>
<sequence length="41" mass="4970">MNFCALHLGYETCKCVCVCQMNRHHMLVCVRRYTHHIKDKF</sequence>
<dbReference type="EMBL" id="GBXM01087819">
    <property type="protein sequence ID" value="JAH20758.1"/>
    <property type="molecule type" value="Transcribed_RNA"/>
</dbReference>